<accession>A0ABY3WY65</accession>
<evidence type="ECO:0000256" key="5">
    <source>
        <dbReference type="ARBA" id="ARBA00022801"/>
    </source>
</evidence>
<keyword evidence="5 8" id="KW-0378">Hydrolase</keyword>
<dbReference type="Pfam" id="PF03411">
    <property type="entry name" value="Peptidase_M74"/>
    <property type="match status" value="1"/>
</dbReference>
<evidence type="ECO:0000256" key="6">
    <source>
        <dbReference type="ARBA" id="ARBA00022833"/>
    </source>
</evidence>
<reference evidence="8 9" key="1">
    <citation type="submission" date="2022-03" db="EMBL/GenBank/DDBJ databases">
        <title>Ignatzschineria rhizosphaerae HR5S32.</title>
        <authorList>
            <person name="Sun J.Q."/>
            <person name="Feng J.Y."/>
        </authorList>
    </citation>
    <scope>NUCLEOTIDE SEQUENCE [LARGE SCALE GENOMIC DNA]</scope>
    <source>
        <strain evidence="8 9">HR5S32</strain>
    </source>
</reference>
<dbReference type="SUPFAM" id="SSF55166">
    <property type="entry name" value="Hedgehog/DD-peptidase"/>
    <property type="match status" value="1"/>
</dbReference>
<sequence>MRKIGILSNTPLQVLPEIYGSYANGCFSGGVTIPLKNKGYEQVRPSRNRNYGAPSIMDFVNSLDQFGIQKQKVIILGDIAQPRGGPANFGHASHQTGLDIDIWLEDRSTHLSGNLREKLSTPSVVNPGTGKMNQHWKPFYRELLHHAAIYPETERIFVNPIIKAKLCETETDKAWLEKLRPWYGHDSHFHVRLKCPTGSTGCIAQAPIPKGPGCDSNLQNWVNDQIKWTNAPQKSSTNVAPKPKKVLPLECQAILKQQ</sequence>
<evidence type="ECO:0000313" key="9">
    <source>
        <dbReference type="Proteomes" id="UP000829542"/>
    </source>
</evidence>
<keyword evidence="6" id="KW-0862">Zinc</keyword>
<dbReference type="EMBL" id="CP093379">
    <property type="protein sequence ID" value="UNM94985.1"/>
    <property type="molecule type" value="Genomic_DNA"/>
</dbReference>
<dbReference type="Proteomes" id="UP000829542">
    <property type="component" value="Chromosome"/>
</dbReference>
<dbReference type="PIRSF" id="PIRSF018455">
    <property type="entry name" value="MepA"/>
    <property type="match status" value="1"/>
</dbReference>
<name>A0ABY3WY65_9GAMM</name>
<keyword evidence="4" id="KW-0574">Periplasm</keyword>
<evidence type="ECO:0000256" key="4">
    <source>
        <dbReference type="ARBA" id="ARBA00022764"/>
    </source>
</evidence>
<keyword evidence="7" id="KW-0482">Metalloprotease</keyword>
<protein>
    <submittedName>
        <fullName evidence="8">Penicillin-insensitive murein endopeptidase</fullName>
        <ecNumber evidence="8">3.4.-.-</ecNumber>
    </submittedName>
</protein>
<dbReference type="GO" id="GO:0016787">
    <property type="term" value="F:hydrolase activity"/>
    <property type="evidence" value="ECO:0007669"/>
    <property type="project" value="UniProtKB-KW"/>
</dbReference>
<dbReference type="InterPro" id="IPR009045">
    <property type="entry name" value="Zn_M74/Hedgehog-like"/>
</dbReference>
<evidence type="ECO:0000256" key="2">
    <source>
        <dbReference type="ARBA" id="ARBA00022723"/>
    </source>
</evidence>
<evidence type="ECO:0000256" key="7">
    <source>
        <dbReference type="ARBA" id="ARBA00023049"/>
    </source>
</evidence>
<keyword evidence="2" id="KW-0479">Metal-binding</keyword>
<organism evidence="8 9">
    <name type="scientific">Ignatzschineria rhizosphaerae</name>
    <dbReference type="NCBI Taxonomy" id="2923279"/>
    <lineage>
        <taxon>Bacteria</taxon>
        <taxon>Pseudomonadati</taxon>
        <taxon>Pseudomonadota</taxon>
        <taxon>Gammaproteobacteria</taxon>
        <taxon>Cardiobacteriales</taxon>
        <taxon>Ignatzschineriaceae</taxon>
        <taxon>Ignatzschineria</taxon>
    </lineage>
</organism>
<evidence type="ECO:0000313" key="8">
    <source>
        <dbReference type="EMBL" id="UNM94985.1"/>
    </source>
</evidence>
<dbReference type="InterPro" id="IPR005073">
    <property type="entry name" value="Peptidase_M74"/>
</dbReference>
<proteinExistence type="predicted"/>
<dbReference type="NCBIfam" id="NF006947">
    <property type="entry name" value="PRK09429.1"/>
    <property type="match status" value="1"/>
</dbReference>
<keyword evidence="3" id="KW-0732">Signal</keyword>
<evidence type="ECO:0000256" key="1">
    <source>
        <dbReference type="ARBA" id="ARBA00022670"/>
    </source>
</evidence>
<dbReference type="RefSeq" id="WP_242146778.1">
    <property type="nucleotide sequence ID" value="NZ_CP093379.1"/>
</dbReference>
<evidence type="ECO:0000256" key="3">
    <source>
        <dbReference type="ARBA" id="ARBA00022729"/>
    </source>
</evidence>
<dbReference type="Gene3D" id="3.30.1380.10">
    <property type="match status" value="1"/>
</dbReference>
<dbReference type="EC" id="3.4.-.-" evidence="8"/>
<keyword evidence="1" id="KW-0645">Protease</keyword>
<keyword evidence="9" id="KW-1185">Reference proteome</keyword>
<gene>
    <name evidence="8" type="primary">mepA</name>
    <name evidence="8" type="ORF">MMG00_06965</name>
</gene>